<keyword evidence="5 6" id="KW-0472">Membrane</keyword>
<feature type="transmembrane region" description="Helical" evidence="6">
    <location>
        <begin position="349"/>
        <end position="371"/>
    </location>
</feature>
<comment type="subcellular location">
    <subcellularLocation>
        <location evidence="1">Cell membrane</location>
        <topology evidence="1">Multi-pass membrane protein</topology>
    </subcellularLocation>
</comment>
<evidence type="ECO:0000256" key="6">
    <source>
        <dbReference type="SAM" id="Phobius"/>
    </source>
</evidence>
<feature type="transmembrane region" description="Helical" evidence="6">
    <location>
        <begin position="256"/>
        <end position="274"/>
    </location>
</feature>
<protein>
    <submittedName>
        <fullName evidence="8">Competence protein ComEC</fullName>
    </submittedName>
</protein>
<evidence type="ECO:0000313" key="9">
    <source>
        <dbReference type="Proteomes" id="UP000239863"/>
    </source>
</evidence>
<feature type="transmembrane region" description="Helical" evidence="6">
    <location>
        <begin position="217"/>
        <end position="235"/>
    </location>
</feature>
<gene>
    <name evidence="8" type="ORF">BD821_101194</name>
</gene>
<dbReference type="Pfam" id="PF03772">
    <property type="entry name" value="Competence"/>
    <property type="match status" value="1"/>
</dbReference>
<proteinExistence type="predicted"/>
<dbReference type="PANTHER" id="PTHR30619:SF1">
    <property type="entry name" value="RECOMBINATION PROTEIN 2"/>
    <property type="match status" value="1"/>
</dbReference>
<keyword evidence="3 6" id="KW-0812">Transmembrane</keyword>
<keyword evidence="4 6" id="KW-1133">Transmembrane helix</keyword>
<feature type="transmembrane region" description="Helical" evidence="6">
    <location>
        <begin position="191"/>
        <end position="211"/>
    </location>
</feature>
<evidence type="ECO:0000256" key="5">
    <source>
        <dbReference type="ARBA" id="ARBA00023136"/>
    </source>
</evidence>
<feature type="domain" description="ComEC/Rec2-related protein" evidence="7">
    <location>
        <begin position="175"/>
        <end position="421"/>
    </location>
</feature>
<feature type="transmembrane region" description="Helical" evidence="6">
    <location>
        <begin position="320"/>
        <end position="343"/>
    </location>
</feature>
<dbReference type="PANTHER" id="PTHR30619">
    <property type="entry name" value="DNA INTERNALIZATION/COMPETENCE PROTEIN COMEC/REC2"/>
    <property type="match status" value="1"/>
</dbReference>
<dbReference type="STRING" id="37659.GCA_000703125_02763"/>
<evidence type="ECO:0000256" key="4">
    <source>
        <dbReference type="ARBA" id="ARBA00022989"/>
    </source>
</evidence>
<dbReference type="GO" id="GO:0005886">
    <property type="term" value="C:plasma membrane"/>
    <property type="evidence" value="ECO:0007669"/>
    <property type="project" value="UniProtKB-SubCell"/>
</dbReference>
<feature type="transmembrane region" description="Helical" evidence="6">
    <location>
        <begin position="280"/>
        <end position="299"/>
    </location>
</feature>
<evidence type="ECO:0000256" key="1">
    <source>
        <dbReference type="ARBA" id="ARBA00004651"/>
    </source>
</evidence>
<dbReference type="InterPro" id="IPR052159">
    <property type="entry name" value="Competence_DNA_uptake"/>
</dbReference>
<dbReference type="AlphaFoldDB" id="A0A2S6G0W7"/>
<dbReference type="InterPro" id="IPR004477">
    <property type="entry name" value="ComEC_N"/>
</dbReference>
<dbReference type="OrthoDB" id="9761531at2"/>
<reference evidence="8 9" key="1">
    <citation type="submission" date="2018-02" db="EMBL/GenBank/DDBJ databases">
        <title>Genomic Encyclopedia of Archaeal and Bacterial Type Strains, Phase II (KMG-II): from individual species to whole genera.</title>
        <authorList>
            <person name="Goeker M."/>
        </authorList>
    </citation>
    <scope>NUCLEOTIDE SEQUENCE [LARGE SCALE GENOMIC DNA]</scope>
    <source>
        <strain evidence="8 9">DSM 15099</strain>
    </source>
</reference>
<evidence type="ECO:0000256" key="3">
    <source>
        <dbReference type="ARBA" id="ARBA00022692"/>
    </source>
</evidence>
<organism evidence="8 9">
    <name type="scientific">Clostridium algidicarnis DSM 15099</name>
    <dbReference type="NCBI Taxonomy" id="1121295"/>
    <lineage>
        <taxon>Bacteria</taxon>
        <taxon>Bacillati</taxon>
        <taxon>Bacillota</taxon>
        <taxon>Clostridia</taxon>
        <taxon>Eubacteriales</taxon>
        <taxon>Clostridiaceae</taxon>
        <taxon>Clostridium</taxon>
    </lineage>
</organism>
<evidence type="ECO:0000313" key="8">
    <source>
        <dbReference type="EMBL" id="PPK49533.1"/>
    </source>
</evidence>
<feature type="transmembrane region" description="Helical" evidence="6">
    <location>
        <begin position="403"/>
        <end position="422"/>
    </location>
</feature>
<name>A0A2S6G0W7_9CLOT</name>
<feature type="transmembrane region" description="Helical" evidence="6">
    <location>
        <begin position="50"/>
        <end position="69"/>
    </location>
</feature>
<dbReference type="EMBL" id="PTIS01000001">
    <property type="protein sequence ID" value="PPK49533.1"/>
    <property type="molecule type" value="Genomic_DNA"/>
</dbReference>
<feature type="transmembrane region" description="Helical" evidence="6">
    <location>
        <begin position="27"/>
        <end position="44"/>
    </location>
</feature>
<comment type="caution">
    <text evidence="8">The sequence shown here is derived from an EMBL/GenBank/DDBJ whole genome shotgun (WGS) entry which is preliminary data.</text>
</comment>
<dbReference type="NCBIfam" id="TIGR00360">
    <property type="entry name" value="ComEC_N-term"/>
    <property type="match status" value="1"/>
</dbReference>
<accession>A0A2S6G0W7</accession>
<evidence type="ECO:0000259" key="7">
    <source>
        <dbReference type="Pfam" id="PF03772"/>
    </source>
</evidence>
<keyword evidence="2" id="KW-1003">Cell membrane</keyword>
<dbReference type="Proteomes" id="UP000239863">
    <property type="component" value="Unassembled WGS sequence"/>
</dbReference>
<sequence>MDKPLIYFFVSFILGIIIFIFYSFSSFLAFLFMTFFILLLVRGISYKEVLINIIIVIFSFYNAYSYFNVNLPKDNDVVKIRVYNKKGYKIIGIINDKMVYIKNLKGGDIGDIIYAKGDFKEDIQYDKGIIGEFSLNNEIERKQDLYSKIIGYRSFLDEEFQSIFGVEDGILLSNLCFGDNSSIDIETKEKLKSLGVIHVISVSGFHIALVYKLVSTILGGNIALIITFFYGIFTGGKSSTWRAFIMIFLSKASFKLYRNYDGVSALSLAGIILLSIKPYYLMDVGFCLSFLATLGIVLFQKTINNKLYKLPSFLREPISITMSAQVFTFPYMIFTFGSFNLGFLIGNLFLVPLFTLLIILGNCAAIFLNTFLIKYIKYFVEIIMQILNGGIYILHSMSLKTSYLSYLEGCIVIAIYICYLLVKKGNKKYKYLPLFLCTLIIFEYYKPYTEIKVLDVLGKEAYIISYKKRNVLLTNSNKVGEDLIKGYNIDEVKDIGTYPLKFNIKDKNNTNVEIINIGNGERKVSITVLPMKENRIFKFMNYRGKKNYDIILLKPKKQVGFRRAYETNSVIITEFNIYNLK</sequence>
<feature type="transmembrane region" description="Helical" evidence="6">
    <location>
        <begin position="378"/>
        <end position="397"/>
    </location>
</feature>
<dbReference type="RefSeq" id="WP_104408913.1">
    <property type="nucleotide sequence ID" value="NZ_PTIS01000001.1"/>
</dbReference>
<evidence type="ECO:0000256" key="2">
    <source>
        <dbReference type="ARBA" id="ARBA00022475"/>
    </source>
</evidence>